<dbReference type="SUPFAM" id="SSF51261">
    <property type="entry name" value="Duplicated hybrid motif"/>
    <property type="match status" value="1"/>
</dbReference>
<proteinExistence type="predicted"/>
<reference evidence="4" key="1">
    <citation type="journal article" date="2019" name="Int. J. Syst. Evol. Microbiol.">
        <title>The Global Catalogue of Microorganisms (GCM) 10K type strain sequencing project: providing services to taxonomists for standard genome sequencing and annotation.</title>
        <authorList>
            <consortium name="The Broad Institute Genomics Platform"/>
            <consortium name="The Broad Institute Genome Sequencing Center for Infectious Disease"/>
            <person name="Wu L."/>
            <person name="Ma J."/>
        </authorList>
    </citation>
    <scope>NUCLEOTIDE SEQUENCE [LARGE SCALE GENOMIC DNA]</scope>
    <source>
        <strain evidence="4">CGMCC 1.16031</strain>
    </source>
</reference>
<dbReference type="PANTHER" id="PTHR21666:SF285">
    <property type="entry name" value="M23 FAMILY METALLOPEPTIDASE"/>
    <property type="match status" value="1"/>
</dbReference>
<keyword evidence="3" id="KW-0378">Hydrolase</keyword>
<sequence>MHKWLGLRRLVALSLALFSQWSLASLSLLTEPVQGALVRATVPAGSQVSYQQQKIRVSQQGEFVFGIGRDELGSRTIEWVSADGQTHQQSFEIIARQFAIEKVDGLPPKMVNPDPSLAARIRADAANARKARERNDERLDFMQDFIWPAKGRISGVYGSQRILNGEPKTPHYGVDVAAPTGTAVVAPASGIVTLWQPDMYYSGGTLIIDHGFGVSSTFLHLSASHVQAGQRVEQGQLIAEIGATGRATGPHLDWRMNWMNVRVDPQLLVPAR</sequence>
<dbReference type="Proteomes" id="UP001596364">
    <property type="component" value="Unassembled WGS sequence"/>
</dbReference>
<evidence type="ECO:0000259" key="2">
    <source>
        <dbReference type="Pfam" id="PF01551"/>
    </source>
</evidence>
<dbReference type="RefSeq" id="WP_254426566.1">
    <property type="nucleotide sequence ID" value="NZ_JBHSUS010000001.1"/>
</dbReference>
<organism evidence="3 4">
    <name type="scientific">Pseudobowmanella zhangzhouensis</name>
    <dbReference type="NCBI Taxonomy" id="1537679"/>
    <lineage>
        <taxon>Bacteria</taxon>
        <taxon>Pseudomonadati</taxon>
        <taxon>Pseudomonadota</taxon>
        <taxon>Gammaproteobacteria</taxon>
        <taxon>Alteromonadales</taxon>
        <taxon>Alteromonadaceae</taxon>
    </lineage>
</organism>
<evidence type="ECO:0000313" key="3">
    <source>
        <dbReference type="EMBL" id="MFC6440315.1"/>
    </source>
</evidence>
<protein>
    <submittedName>
        <fullName evidence="3">M23 family metallopeptidase</fullName>
        <ecNumber evidence="3">3.4.24.-</ecNumber>
    </submittedName>
</protein>
<feature type="chain" id="PRO_5046164531" evidence="1">
    <location>
        <begin position="25"/>
        <end position="272"/>
    </location>
</feature>
<evidence type="ECO:0000313" key="4">
    <source>
        <dbReference type="Proteomes" id="UP001596364"/>
    </source>
</evidence>
<gene>
    <name evidence="3" type="ORF">ACFP85_09170</name>
</gene>
<dbReference type="EC" id="3.4.24.-" evidence="3"/>
<accession>A0ABW1XNG1</accession>
<dbReference type="InterPro" id="IPR011055">
    <property type="entry name" value="Dup_hybrid_motif"/>
</dbReference>
<name>A0ABW1XNG1_9ALTE</name>
<dbReference type="CDD" id="cd12797">
    <property type="entry name" value="M23_peptidase"/>
    <property type="match status" value="1"/>
</dbReference>
<feature type="signal peptide" evidence="1">
    <location>
        <begin position="1"/>
        <end position="24"/>
    </location>
</feature>
<dbReference type="PANTHER" id="PTHR21666">
    <property type="entry name" value="PEPTIDASE-RELATED"/>
    <property type="match status" value="1"/>
</dbReference>
<dbReference type="Gene3D" id="2.70.70.10">
    <property type="entry name" value="Glucose Permease (Domain IIA)"/>
    <property type="match status" value="1"/>
</dbReference>
<keyword evidence="1" id="KW-0732">Signal</keyword>
<dbReference type="InterPro" id="IPR050570">
    <property type="entry name" value="Cell_wall_metabolism_enzyme"/>
</dbReference>
<dbReference type="Pfam" id="PF01551">
    <property type="entry name" value="Peptidase_M23"/>
    <property type="match status" value="1"/>
</dbReference>
<dbReference type="GO" id="GO:0016787">
    <property type="term" value="F:hydrolase activity"/>
    <property type="evidence" value="ECO:0007669"/>
    <property type="project" value="UniProtKB-KW"/>
</dbReference>
<comment type="caution">
    <text evidence="3">The sequence shown here is derived from an EMBL/GenBank/DDBJ whole genome shotgun (WGS) entry which is preliminary data.</text>
</comment>
<evidence type="ECO:0000256" key="1">
    <source>
        <dbReference type="SAM" id="SignalP"/>
    </source>
</evidence>
<keyword evidence="4" id="KW-1185">Reference proteome</keyword>
<dbReference type="EMBL" id="JBHSUS010000001">
    <property type="protein sequence ID" value="MFC6440315.1"/>
    <property type="molecule type" value="Genomic_DNA"/>
</dbReference>
<feature type="domain" description="M23ase beta-sheet core" evidence="2">
    <location>
        <begin position="170"/>
        <end position="265"/>
    </location>
</feature>
<dbReference type="InterPro" id="IPR016047">
    <property type="entry name" value="M23ase_b-sheet_dom"/>
</dbReference>